<feature type="region of interest" description="Disordered" evidence="1">
    <location>
        <begin position="1"/>
        <end position="29"/>
    </location>
</feature>
<dbReference type="AlphaFoldDB" id="A0AAQ3XBN7"/>
<organism evidence="2 3">
    <name type="scientific">Paspalum notatum var. saurae</name>
    <dbReference type="NCBI Taxonomy" id="547442"/>
    <lineage>
        <taxon>Eukaryota</taxon>
        <taxon>Viridiplantae</taxon>
        <taxon>Streptophyta</taxon>
        <taxon>Embryophyta</taxon>
        <taxon>Tracheophyta</taxon>
        <taxon>Spermatophyta</taxon>
        <taxon>Magnoliopsida</taxon>
        <taxon>Liliopsida</taxon>
        <taxon>Poales</taxon>
        <taxon>Poaceae</taxon>
        <taxon>PACMAD clade</taxon>
        <taxon>Panicoideae</taxon>
        <taxon>Andropogonodae</taxon>
        <taxon>Paspaleae</taxon>
        <taxon>Paspalinae</taxon>
        <taxon>Paspalum</taxon>
    </lineage>
</organism>
<proteinExistence type="predicted"/>
<evidence type="ECO:0000313" key="3">
    <source>
        <dbReference type="Proteomes" id="UP001341281"/>
    </source>
</evidence>
<reference evidence="2 3" key="1">
    <citation type="submission" date="2024-02" db="EMBL/GenBank/DDBJ databases">
        <title>High-quality chromosome-scale genome assembly of Pensacola bahiagrass (Paspalum notatum Flugge var. saurae).</title>
        <authorList>
            <person name="Vega J.M."/>
            <person name="Podio M."/>
            <person name="Orjuela J."/>
            <person name="Siena L.A."/>
            <person name="Pessino S.C."/>
            <person name="Combes M.C."/>
            <person name="Mariac C."/>
            <person name="Albertini E."/>
            <person name="Pupilli F."/>
            <person name="Ortiz J.P.A."/>
            <person name="Leblanc O."/>
        </authorList>
    </citation>
    <scope>NUCLEOTIDE SEQUENCE [LARGE SCALE GENOMIC DNA]</scope>
    <source>
        <strain evidence="2">R1</strain>
        <tissue evidence="2">Leaf</tissue>
    </source>
</reference>
<evidence type="ECO:0000313" key="2">
    <source>
        <dbReference type="EMBL" id="WVZ93013.1"/>
    </source>
</evidence>
<keyword evidence="3" id="KW-1185">Reference proteome</keyword>
<gene>
    <name evidence="2" type="ORF">U9M48_039036</name>
</gene>
<accession>A0AAQ3XBN7</accession>
<name>A0AAQ3XBN7_PASNO</name>
<dbReference type="EMBL" id="CP144753">
    <property type="protein sequence ID" value="WVZ93013.1"/>
    <property type="molecule type" value="Genomic_DNA"/>
</dbReference>
<sequence length="137" mass="14467">MQTAVVSERLGGGHGVGGRGKRPWPGSVTRRQARPAFPRWWARRAPDLHGGFFPRPARRLLPAADAAAPFLVRLGSSSTGGGRGWSPGGGRSLRHPVRAAWLPAAQIRSSLLLPSPLAFLSPRALASSCSQDAGYLA</sequence>
<evidence type="ECO:0000256" key="1">
    <source>
        <dbReference type="SAM" id="MobiDB-lite"/>
    </source>
</evidence>
<protein>
    <submittedName>
        <fullName evidence="2">Uncharacterized protein</fullName>
    </submittedName>
</protein>
<dbReference type="Proteomes" id="UP001341281">
    <property type="component" value="Chromosome 09"/>
</dbReference>